<dbReference type="EnsemblMetazoa" id="AALFPA23_023783.R35445">
    <property type="protein sequence ID" value="AALFPA23_023783.P35445"/>
    <property type="gene ID" value="AALFPA23_023783"/>
</dbReference>
<dbReference type="SUPFAM" id="SSF56672">
    <property type="entry name" value="DNA/RNA polymerases"/>
    <property type="match status" value="1"/>
</dbReference>
<reference evidence="1" key="2">
    <citation type="submission" date="2025-05" db="UniProtKB">
        <authorList>
            <consortium name="EnsemblMetazoa"/>
        </authorList>
    </citation>
    <scope>IDENTIFICATION</scope>
    <source>
        <strain evidence="1">Foshan</strain>
    </source>
</reference>
<keyword evidence="2" id="KW-1185">Reference proteome</keyword>
<proteinExistence type="predicted"/>
<sequence>MYSEFIHEYLRMGHMEEVVADEEDAALPQYFIPHHCVIKPDSTTTKLRVVFDASCATSTGVSLNNALMVGPTVQDDIISIVLRFRFHRIAIVADAEKMYRMVLQQWTDRKLHKIFWRDSRNEEIRVFQLNTITYGTASAPYLATKCLKRLAELDGHKYPEAAKILSKDFYVDDMMTGVDSIEDGVKLCSDMQQLLKGGGFNLRKWSSNCPAVLEEIPAELKDDRSSFELDDSSATIKTLGLVWEPRIDVFRFKVPEWTSSVICKRSVVSDLARIFDPIGLIGVVIVSAKIFIQTVWRQKVSWDEPLQDELRTQWIEFRTSLSRLENLQIPRWIAFRKDCLSLELHGFCDASMKAYGACIYVRCTHFDGTITSNLLVAKSRVAPLAELGKKRKQLTIPRLELSSAVLLAHLYEKTSASIPVPAQSYSATGKSF</sequence>
<dbReference type="InterPro" id="IPR008042">
    <property type="entry name" value="Retrotrans_Pao"/>
</dbReference>
<reference evidence="2" key="1">
    <citation type="journal article" date="2015" name="Proc. Natl. Acad. Sci. U.S.A.">
        <title>Genome sequence of the Asian Tiger mosquito, Aedes albopictus, reveals insights into its biology, genetics, and evolution.</title>
        <authorList>
            <person name="Chen X.G."/>
            <person name="Jiang X."/>
            <person name="Gu J."/>
            <person name="Xu M."/>
            <person name="Wu Y."/>
            <person name="Deng Y."/>
            <person name="Zhang C."/>
            <person name="Bonizzoni M."/>
            <person name="Dermauw W."/>
            <person name="Vontas J."/>
            <person name="Armbruster P."/>
            <person name="Huang X."/>
            <person name="Yang Y."/>
            <person name="Zhang H."/>
            <person name="He W."/>
            <person name="Peng H."/>
            <person name="Liu Y."/>
            <person name="Wu K."/>
            <person name="Chen J."/>
            <person name="Lirakis M."/>
            <person name="Topalis P."/>
            <person name="Van Leeuwen T."/>
            <person name="Hall A.B."/>
            <person name="Jiang X."/>
            <person name="Thorpe C."/>
            <person name="Mueller R.L."/>
            <person name="Sun C."/>
            <person name="Waterhouse R.M."/>
            <person name="Yan G."/>
            <person name="Tu Z.J."/>
            <person name="Fang X."/>
            <person name="James A.A."/>
        </authorList>
    </citation>
    <scope>NUCLEOTIDE SEQUENCE [LARGE SCALE GENOMIC DNA]</scope>
    <source>
        <strain evidence="2">Foshan</strain>
    </source>
</reference>
<dbReference type="Proteomes" id="UP000069940">
    <property type="component" value="Unassembled WGS sequence"/>
</dbReference>
<accession>A0ABM2A2B8</accession>
<evidence type="ECO:0000313" key="2">
    <source>
        <dbReference type="Proteomes" id="UP000069940"/>
    </source>
</evidence>
<protein>
    <recommendedName>
        <fullName evidence="3">Reverse transcriptase domain-containing protein</fullName>
    </recommendedName>
</protein>
<organism evidence="1 2">
    <name type="scientific">Aedes albopictus</name>
    <name type="common">Asian tiger mosquito</name>
    <name type="synonym">Stegomyia albopicta</name>
    <dbReference type="NCBI Taxonomy" id="7160"/>
    <lineage>
        <taxon>Eukaryota</taxon>
        <taxon>Metazoa</taxon>
        <taxon>Ecdysozoa</taxon>
        <taxon>Arthropoda</taxon>
        <taxon>Hexapoda</taxon>
        <taxon>Insecta</taxon>
        <taxon>Pterygota</taxon>
        <taxon>Neoptera</taxon>
        <taxon>Endopterygota</taxon>
        <taxon>Diptera</taxon>
        <taxon>Nematocera</taxon>
        <taxon>Culicoidea</taxon>
        <taxon>Culicidae</taxon>
        <taxon>Culicinae</taxon>
        <taxon>Aedini</taxon>
        <taxon>Aedes</taxon>
        <taxon>Stegomyia</taxon>
    </lineage>
</organism>
<dbReference type="PANTHER" id="PTHR47331">
    <property type="entry name" value="PHD-TYPE DOMAIN-CONTAINING PROTEIN"/>
    <property type="match status" value="1"/>
</dbReference>
<dbReference type="Pfam" id="PF05380">
    <property type="entry name" value="Peptidase_A17"/>
    <property type="match status" value="1"/>
</dbReference>
<evidence type="ECO:0008006" key="3">
    <source>
        <dbReference type="Google" id="ProtNLM"/>
    </source>
</evidence>
<dbReference type="RefSeq" id="XP_062714202.1">
    <property type="nucleotide sequence ID" value="XM_062858218.1"/>
</dbReference>
<dbReference type="GeneID" id="134290979"/>
<evidence type="ECO:0000313" key="1">
    <source>
        <dbReference type="EnsemblMetazoa" id="AALFPA23_023783.P35445"/>
    </source>
</evidence>
<name>A0ABM2A2B8_AEDAL</name>
<dbReference type="InterPro" id="IPR043502">
    <property type="entry name" value="DNA/RNA_pol_sf"/>
</dbReference>
<dbReference type="CDD" id="cd01644">
    <property type="entry name" value="RT_pepA17"/>
    <property type="match status" value="1"/>
</dbReference>